<comment type="subcellular location">
    <subcellularLocation>
        <location evidence="1">Membrane</location>
        <topology evidence="1">Multi-pass membrane protein</topology>
    </subcellularLocation>
</comment>
<keyword evidence="4 7" id="KW-1133">Transmembrane helix</keyword>
<protein>
    <recommendedName>
        <fullName evidence="12">Protein NRT1/ PTR FAMILY 3.1</fullName>
    </recommendedName>
</protein>
<dbReference type="Pfam" id="PF00854">
    <property type="entry name" value="PTR2"/>
    <property type="match status" value="1"/>
</dbReference>
<proteinExistence type="inferred from homology"/>
<feature type="transmembrane region" description="Helical" evidence="7">
    <location>
        <begin position="186"/>
        <end position="205"/>
    </location>
</feature>
<feature type="transmembrane region" description="Helical" evidence="7">
    <location>
        <begin position="412"/>
        <end position="433"/>
    </location>
</feature>
<evidence type="ECO:0008006" key="12">
    <source>
        <dbReference type="Google" id="ProtNLM"/>
    </source>
</evidence>
<feature type="transmembrane region" description="Helical" evidence="7">
    <location>
        <begin position="142"/>
        <end position="166"/>
    </location>
</feature>
<dbReference type="Proteomes" id="UP000078284">
    <property type="component" value="Chromosome 1"/>
</dbReference>
<feature type="transmembrane region" description="Helical" evidence="7">
    <location>
        <begin position="498"/>
        <end position="522"/>
    </location>
</feature>
<keyword evidence="3 7" id="KW-0812">Transmembrane</keyword>
<evidence type="ECO:0000256" key="1">
    <source>
        <dbReference type="ARBA" id="ARBA00004141"/>
    </source>
</evidence>
<name>A0A178WGE3_ARATH</name>
<reference evidence="9" key="2">
    <citation type="submission" date="2016-03" db="EMBL/GenBank/DDBJ databases">
        <title>Full-length assembly of Arabidopsis thaliana Ler reveals the complement of translocations and inversions.</title>
        <authorList>
            <person name="Zapata L."/>
            <person name="Schneeberger K."/>
            <person name="Ossowski S."/>
        </authorList>
    </citation>
    <scope>NUCLEOTIDE SEQUENCE [LARGE SCALE GENOMIC DNA]</scope>
    <source>
        <tissue evidence="9">Leaf</tissue>
    </source>
</reference>
<evidence type="ECO:0000256" key="4">
    <source>
        <dbReference type="ARBA" id="ARBA00022989"/>
    </source>
</evidence>
<evidence type="ECO:0000313" key="8">
    <source>
        <dbReference type="EMBL" id="CAA0324015.1"/>
    </source>
</evidence>
<accession>A0A178WGE3</accession>
<evidence type="ECO:0000313" key="10">
    <source>
        <dbReference type="Proteomes" id="UP000078284"/>
    </source>
</evidence>
<feature type="transmembrane region" description="Helical" evidence="7">
    <location>
        <begin position="331"/>
        <end position="350"/>
    </location>
</feature>
<dbReference type="RefSeq" id="NP_177024.1">
    <property type="nucleotide sequence ID" value="NM_105528.5"/>
</dbReference>
<feature type="compositionally biased region" description="Basic and acidic residues" evidence="6">
    <location>
        <begin position="1"/>
        <end position="16"/>
    </location>
</feature>
<accession>A0A5S9WQS7</accession>
<dbReference type="EMBL" id="LUHQ01000001">
    <property type="protein sequence ID" value="OAP17448.1"/>
    <property type="molecule type" value="Genomic_DNA"/>
</dbReference>
<feature type="transmembrane region" description="Helical" evidence="7">
    <location>
        <begin position="453"/>
        <end position="477"/>
    </location>
</feature>
<dbReference type="EMBL" id="CACSHJ010000087">
    <property type="protein sequence ID" value="CAA0324015.1"/>
    <property type="molecule type" value="Genomic_DNA"/>
</dbReference>
<evidence type="ECO:0000256" key="7">
    <source>
        <dbReference type="SAM" id="Phobius"/>
    </source>
</evidence>
<feature type="transmembrane region" description="Helical" evidence="7">
    <location>
        <begin position="212"/>
        <end position="233"/>
    </location>
</feature>
<dbReference type="InterPro" id="IPR000109">
    <property type="entry name" value="POT_fam"/>
</dbReference>
<feature type="transmembrane region" description="Helical" evidence="7">
    <location>
        <begin position="370"/>
        <end position="392"/>
    </location>
</feature>
<feature type="transmembrane region" description="Helical" evidence="7">
    <location>
        <begin position="542"/>
        <end position="560"/>
    </location>
</feature>
<dbReference type="SMR" id="A0A178WGE3"/>
<keyword evidence="5 7" id="KW-0472">Membrane</keyword>
<dbReference type="PANTHER" id="PTHR11654">
    <property type="entry name" value="OLIGOPEPTIDE TRANSPORTER-RELATED"/>
    <property type="match status" value="1"/>
</dbReference>
<feature type="transmembrane region" description="Helical" evidence="7">
    <location>
        <begin position="95"/>
        <end position="121"/>
    </location>
</feature>
<reference evidence="8 11" key="3">
    <citation type="submission" date="2019-12" db="EMBL/GenBank/DDBJ databases">
        <authorList>
            <person name="Jiao W.-B."/>
            <person name="Schneeberger K."/>
        </authorList>
    </citation>
    <scope>NUCLEOTIDE SEQUENCE [LARGE SCALE GENOMIC DNA]</scope>
    <source>
        <strain evidence="11">cv. C24</strain>
    </source>
</reference>
<dbReference type="CDD" id="cd17415">
    <property type="entry name" value="MFS_NPF3"/>
    <property type="match status" value="1"/>
</dbReference>
<sequence length="596" mass="66213">MEEQSKNKISEEEKQLHGRPNRPKGGLITMPFIFANEICEKLAVVGFHANMISYLTTQLHLPLTKAANTLTNFAGTSSLTPLLGAFIADSFAGRFWTITFASIIYQIGMTLLTISAIIPTLRPPPCKGEEVCVVADTAQLSILYVALLLGALGSGGIRPCVVAFGADQFDESDPNQTTKTWNYFNWYYFCMGAAVLLAVTVLVWIQDNVGWGLGLGIPTVAMFLSVIAFVGGFQLYRHLVPAGSPFTRLIQVGVAAFRKRKLRMVSDPSLLYFNDEIDAPISLGGKLTHTKHMSFLDKAAIVTEEDNLKPGQIPNHWRLSTVHRVEELKSVIRMGPIGASGILLITAYAQQGTFSLQQAKTMNRHLTNSFQIPAGSMSVFTTVAMLTTIIFYDRVFVKVARKFTGLERGITFLHRMGIGFVISIIATLVAGFVEVKRKSVAIEHGLLDKPHTIVPISFLWLIPQYGLHGVAEAFMSIGHLEFFYDQAPESMRSTATALFWMAISIGNYVSTLLVTLVHKFSAKPDGSNWLPDNNLNRGRLEYFYWLITVLQAVNLVYYLWCAKIYTYKPVQVHHSKEDSSPVKEELQLSNRSLVDE</sequence>
<dbReference type="KEGG" id="ath:AT1G68570"/>
<dbReference type="GO" id="GO:0022857">
    <property type="term" value="F:transmembrane transporter activity"/>
    <property type="evidence" value="ECO:0007669"/>
    <property type="project" value="InterPro"/>
</dbReference>
<evidence type="ECO:0000256" key="5">
    <source>
        <dbReference type="ARBA" id="ARBA00023136"/>
    </source>
</evidence>
<evidence type="ECO:0000313" key="11">
    <source>
        <dbReference type="Proteomes" id="UP000434276"/>
    </source>
</evidence>
<evidence type="ECO:0000313" key="9">
    <source>
        <dbReference type="EMBL" id="OAP17448.1"/>
    </source>
</evidence>
<dbReference type="Gene3D" id="1.20.1250.20">
    <property type="entry name" value="MFS general substrate transporter like domains"/>
    <property type="match status" value="1"/>
</dbReference>
<reference evidence="10" key="1">
    <citation type="journal article" date="2016" name="Proc. Natl. Acad. Sci. U.S.A.">
        <title>Chromosome-level assembly of Arabidopsis thaliana Ler reveals the extent of translocation and inversion polymorphisms.</title>
        <authorList>
            <person name="Zapata L."/>
            <person name="Ding J."/>
            <person name="Willing E.M."/>
            <person name="Hartwig B."/>
            <person name="Bezdan D."/>
            <person name="Jiao W.B."/>
            <person name="Patel V."/>
            <person name="Velikkakam James G."/>
            <person name="Koornneef M."/>
            <person name="Ossowski S."/>
            <person name="Schneeberger K."/>
        </authorList>
    </citation>
    <scope>NUCLEOTIDE SEQUENCE [LARGE SCALE GENOMIC DNA]</scope>
    <source>
        <strain evidence="10">cv. Landsberg erecta</strain>
    </source>
</reference>
<gene>
    <name evidence="9" type="ordered locus">AXX17_At1g62620</name>
    <name evidence="8" type="ORF">C24_LOCUS5770</name>
</gene>
<organism evidence="9 10">
    <name type="scientific">Arabidopsis thaliana</name>
    <name type="common">Mouse-ear cress</name>
    <dbReference type="NCBI Taxonomy" id="3702"/>
    <lineage>
        <taxon>Eukaryota</taxon>
        <taxon>Viridiplantae</taxon>
        <taxon>Streptophyta</taxon>
        <taxon>Embryophyta</taxon>
        <taxon>Tracheophyta</taxon>
        <taxon>Spermatophyta</taxon>
        <taxon>Magnoliopsida</taxon>
        <taxon>eudicotyledons</taxon>
        <taxon>Gunneridae</taxon>
        <taxon>Pentapetalae</taxon>
        <taxon>rosids</taxon>
        <taxon>malvids</taxon>
        <taxon>Brassicales</taxon>
        <taxon>Brassicaceae</taxon>
        <taxon>Camelineae</taxon>
        <taxon>Arabidopsis</taxon>
    </lineage>
</organism>
<evidence type="ECO:0000256" key="3">
    <source>
        <dbReference type="ARBA" id="ARBA00022692"/>
    </source>
</evidence>
<dbReference type="GO" id="GO:0016020">
    <property type="term" value="C:membrane"/>
    <property type="evidence" value="ECO:0007669"/>
    <property type="project" value="UniProtKB-SubCell"/>
</dbReference>
<feature type="region of interest" description="Disordered" evidence="6">
    <location>
        <begin position="1"/>
        <end position="23"/>
    </location>
</feature>
<dbReference type="Proteomes" id="UP000434276">
    <property type="component" value="Unassembled WGS sequence"/>
</dbReference>
<dbReference type="ExpressionAtlas" id="A0A178WGE3">
    <property type="expression patterns" value="baseline and differential"/>
</dbReference>
<evidence type="ECO:0000256" key="2">
    <source>
        <dbReference type="ARBA" id="ARBA00005982"/>
    </source>
</evidence>
<dbReference type="OrthoDB" id="8904098at2759"/>
<dbReference type="AlphaFoldDB" id="A0A178WGE3"/>
<dbReference type="InterPro" id="IPR036259">
    <property type="entry name" value="MFS_trans_sf"/>
</dbReference>
<dbReference type="SUPFAM" id="SSF103473">
    <property type="entry name" value="MFS general substrate transporter"/>
    <property type="match status" value="1"/>
</dbReference>
<comment type="similarity">
    <text evidence="2">Belongs to the major facilitator superfamily. Proton-dependent oligopeptide transporter (POT/PTR) (TC 2.A.17) family.</text>
</comment>
<evidence type="ECO:0000256" key="6">
    <source>
        <dbReference type="SAM" id="MobiDB-lite"/>
    </source>
</evidence>